<accession>A0A8J3FK50</accession>
<keyword evidence="2" id="KW-1185">Reference proteome</keyword>
<proteinExistence type="predicted"/>
<dbReference type="Proteomes" id="UP000662200">
    <property type="component" value="Unassembled WGS sequence"/>
</dbReference>
<name>A0A8J3FK50_9ACTN</name>
<dbReference type="EMBL" id="BMQC01000023">
    <property type="protein sequence ID" value="GGK42587.1"/>
    <property type="molecule type" value="Genomic_DNA"/>
</dbReference>
<dbReference type="AlphaFoldDB" id="A0A8J3FK50"/>
<organism evidence="1 2">
    <name type="scientific">Pilimelia terevasa</name>
    <dbReference type="NCBI Taxonomy" id="53372"/>
    <lineage>
        <taxon>Bacteria</taxon>
        <taxon>Bacillati</taxon>
        <taxon>Actinomycetota</taxon>
        <taxon>Actinomycetes</taxon>
        <taxon>Micromonosporales</taxon>
        <taxon>Micromonosporaceae</taxon>
        <taxon>Pilimelia</taxon>
    </lineage>
</organism>
<gene>
    <name evidence="1" type="ORF">GCM10010124_39310</name>
</gene>
<reference evidence="1" key="1">
    <citation type="journal article" date="2014" name="Int. J. Syst. Evol. Microbiol.">
        <title>Complete genome sequence of Corynebacterium casei LMG S-19264T (=DSM 44701T), isolated from a smear-ripened cheese.</title>
        <authorList>
            <consortium name="US DOE Joint Genome Institute (JGI-PGF)"/>
            <person name="Walter F."/>
            <person name="Albersmeier A."/>
            <person name="Kalinowski J."/>
            <person name="Ruckert C."/>
        </authorList>
    </citation>
    <scope>NUCLEOTIDE SEQUENCE</scope>
    <source>
        <strain evidence="1">JCM 3091</strain>
    </source>
</reference>
<comment type="caution">
    <text evidence="1">The sequence shown here is derived from an EMBL/GenBank/DDBJ whole genome shotgun (WGS) entry which is preliminary data.</text>
</comment>
<reference evidence="1" key="2">
    <citation type="submission" date="2020-09" db="EMBL/GenBank/DDBJ databases">
        <authorList>
            <person name="Sun Q."/>
            <person name="Ohkuma M."/>
        </authorList>
    </citation>
    <scope>NUCLEOTIDE SEQUENCE</scope>
    <source>
        <strain evidence="1">JCM 3091</strain>
    </source>
</reference>
<evidence type="ECO:0000313" key="2">
    <source>
        <dbReference type="Proteomes" id="UP000662200"/>
    </source>
</evidence>
<sequence length="107" mass="11494">MNPGAPYLGVTLSDVTLAGWGKGKGSDTEGLIAALMPAKTPPLTLPELEQFVASRAVHLHRIVPLDPSGRVHVPDLIERLNSGQDTKLVTRESTLQRLVIGVCCTNW</sequence>
<protein>
    <submittedName>
        <fullName evidence="1">Uncharacterized protein</fullName>
    </submittedName>
</protein>
<evidence type="ECO:0000313" key="1">
    <source>
        <dbReference type="EMBL" id="GGK42587.1"/>
    </source>
</evidence>